<feature type="compositionally biased region" description="Basic and acidic residues" evidence="1">
    <location>
        <begin position="12"/>
        <end position="23"/>
    </location>
</feature>
<feature type="domain" description="Retrotransposon gag" evidence="2">
    <location>
        <begin position="145"/>
        <end position="242"/>
    </location>
</feature>
<dbReference type="Gene3D" id="2.40.70.10">
    <property type="entry name" value="Acid Proteases"/>
    <property type="match status" value="1"/>
</dbReference>
<feature type="compositionally biased region" description="Basic and acidic residues" evidence="1">
    <location>
        <begin position="278"/>
        <end position="310"/>
    </location>
</feature>
<feature type="region of interest" description="Disordered" evidence="1">
    <location>
        <begin position="88"/>
        <end position="107"/>
    </location>
</feature>
<reference evidence="4" key="1">
    <citation type="journal article" date="2024" name="IScience">
        <title>Strigolactones Initiate the Formation of Haustorium-like Structures in Castilleja.</title>
        <authorList>
            <person name="Buerger M."/>
            <person name="Peterson D."/>
            <person name="Chory J."/>
        </authorList>
    </citation>
    <scope>NUCLEOTIDE SEQUENCE [LARGE SCALE GENOMIC DNA]</scope>
</reference>
<evidence type="ECO:0000256" key="1">
    <source>
        <dbReference type="SAM" id="MobiDB-lite"/>
    </source>
</evidence>
<dbReference type="EMBL" id="JAVIJP010000042">
    <property type="protein sequence ID" value="KAL3626889.1"/>
    <property type="molecule type" value="Genomic_DNA"/>
</dbReference>
<evidence type="ECO:0000313" key="3">
    <source>
        <dbReference type="EMBL" id="KAL3626889.1"/>
    </source>
</evidence>
<name>A0ABD3CC24_9LAMI</name>
<gene>
    <name evidence="3" type="ORF">CASFOL_029294</name>
</gene>
<dbReference type="InterPro" id="IPR032567">
    <property type="entry name" value="RTL1-rel"/>
</dbReference>
<evidence type="ECO:0000259" key="2">
    <source>
        <dbReference type="Pfam" id="PF03732"/>
    </source>
</evidence>
<comment type="caution">
    <text evidence="3">The sequence shown here is derived from an EMBL/GenBank/DDBJ whole genome shotgun (WGS) entry which is preliminary data.</text>
</comment>
<proteinExistence type="predicted"/>
<feature type="region of interest" description="Disordered" evidence="1">
    <location>
        <begin position="272"/>
        <end position="315"/>
    </location>
</feature>
<organism evidence="3 4">
    <name type="scientific">Castilleja foliolosa</name>
    <dbReference type="NCBI Taxonomy" id="1961234"/>
    <lineage>
        <taxon>Eukaryota</taxon>
        <taxon>Viridiplantae</taxon>
        <taxon>Streptophyta</taxon>
        <taxon>Embryophyta</taxon>
        <taxon>Tracheophyta</taxon>
        <taxon>Spermatophyta</taxon>
        <taxon>Magnoliopsida</taxon>
        <taxon>eudicotyledons</taxon>
        <taxon>Gunneridae</taxon>
        <taxon>Pentapetalae</taxon>
        <taxon>asterids</taxon>
        <taxon>lamiids</taxon>
        <taxon>Lamiales</taxon>
        <taxon>Orobanchaceae</taxon>
        <taxon>Pedicularideae</taxon>
        <taxon>Castillejinae</taxon>
        <taxon>Castilleja</taxon>
    </lineage>
</organism>
<accession>A0ABD3CC24</accession>
<feature type="region of interest" description="Disordered" evidence="1">
    <location>
        <begin position="1"/>
        <end position="35"/>
    </location>
</feature>
<dbReference type="InterPro" id="IPR005162">
    <property type="entry name" value="Retrotrans_gag_dom"/>
</dbReference>
<sequence>MSSDADSSSDDVEARLRRLEELVRPPSSPNLRGLHSQLSDMRSKLETLVKAVAQFADDVPASIKVRFKSMSDEIERIKDDVNLLKRAAREGQSGSGDRATSSKVRVPEPSAFGGARVAKELENFLWDMENYFQAARVPDAEKVAITSMYLTGDAKLWWRARLSDDASANRGRIETWESLKKKKLKEQFLPQNTSWLAREALRQLKHKGPVREYVKEFSSLMLDIRDMSEEDKIFNFIAGLQPWAQAELRKVGVKDLQGAMAAADHLVDYKSVGTGNSEGHDSGKKGKNKKDGGKFHRDAEKSEGSQKPEGQKTMNKSNRGCFLCDGDHRVHDCPNKTKLNALMRELEKETDEEDVHLVNPIQLLGALTADRQPSKAKGLMYVNVLVNGREVEAMIDSGATHNFVSEREIARLRLGLLKLANKVKAVNSDARSVKGVANVDLKVGSWNGRCELTAFALEGFDLILGQEFLVQAHVAVMPYLGGMVIMDQKSPCFVKGTFRGVSKIETNAWRLVSALQREDACKDEDLRL</sequence>
<dbReference type="SUPFAM" id="SSF50630">
    <property type="entry name" value="Acid proteases"/>
    <property type="match status" value="1"/>
</dbReference>
<dbReference type="InterPro" id="IPR021109">
    <property type="entry name" value="Peptidase_aspartic_dom_sf"/>
</dbReference>
<keyword evidence="4" id="KW-1185">Reference proteome</keyword>
<dbReference type="Pfam" id="PF03732">
    <property type="entry name" value="Retrotrans_gag"/>
    <property type="match status" value="1"/>
</dbReference>
<dbReference type="PANTHER" id="PTHR15503:SF45">
    <property type="entry name" value="RNA-DIRECTED DNA POLYMERASE HOMOLOG"/>
    <property type="match status" value="1"/>
</dbReference>
<dbReference type="Proteomes" id="UP001632038">
    <property type="component" value="Unassembled WGS sequence"/>
</dbReference>
<dbReference type="PANTHER" id="PTHR15503">
    <property type="entry name" value="LDOC1 RELATED"/>
    <property type="match status" value="1"/>
</dbReference>
<evidence type="ECO:0000313" key="4">
    <source>
        <dbReference type="Proteomes" id="UP001632038"/>
    </source>
</evidence>
<dbReference type="AlphaFoldDB" id="A0ABD3CC24"/>
<protein>
    <recommendedName>
        <fullName evidence="2">Retrotransposon gag domain-containing protein</fullName>
    </recommendedName>
</protein>
<dbReference type="CDD" id="cd00303">
    <property type="entry name" value="retropepsin_like"/>
    <property type="match status" value="1"/>
</dbReference>
<dbReference type="Pfam" id="PF13975">
    <property type="entry name" value="gag-asp_proteas"/>
    <property type="match status" value="1"/>
</dbReference>